<dbReference type="Gene3D" id="2.60.40.1940">
    <property type="match status" value="1"/>
</dbReference>
<reference evidence="9" key="1">
    <citation type="journal article" date="2015" name="Proc. Natl. Acad. Sci. U.S.A.">
        <title>Genome sequence of the Asian Tiger mosquito, Aedes albopictus, reveals insights into its biology, genetics, and evolution.</title>
        <authorList>
            <person name="Chen X.G."/>
            <person name="Jiang X."/>
            <person name="Gu J."/>
            <person name="Xu M."/>
            <person name="Wu Y."/>
            <person name="Deng Y."/>
            <person name="Zhang C."/>
            <person name="Bonizzoni M."/>
            <person name="Dermauw W."/>
            <person name="Vontas J."/>
            <person name="Armbruster P."/>
            <person name="Huang X."/>
            <person name="Yang Y."/>
            <person name="Zhang H."/>
            <person name="He W."/>
            <person name="Peng H."/>
            <person name="Liu Y."/>
            <person name="Wu K."/>
            <person name="Chen J."/>
            <person name="Lirakis M."/>
            <person name="Topalis P."/>
            <person name="Van Leeuwen T."/>
            <person name="Hall A.B."/>
            <person name="Jiang X."/>
            <person name="Thorpe C."/>
            <person name="Mueller R.L."/>
            <person name="Sun C."/>
            <person name="Waterhouse R.M."/>
            <person name="Yan G."/>
            <person name="Tu Z.J."/>
            <person name="Fang X."/>
            <person name="James A.A."/>
        </authorList>
    </citation>
    <scope>NUCLEOTIDE SEQUENCE [LARGE SCALE GENOMIC DNA]</scope>
    <source>
        <strain evidence="9">Foshan</strain>
    </source>
</reference>
<dbReference type="SMART" id="SM01361">
    <property type="entry name" value="A2M_recep"/>
    <property type="match status" value="1"/>
</dbReference>
<dbReference type="SUPFAM" id="SSF48239">
    <property type="entry name" value="Terpenoid cyclases/Protein prenyltransferases"/>
    <property type="match status" value="1"/>
</dbReference>
<feature type="domain" description="Alpha-2-macroglobulin bait region" evidence="5">
    <location>
        <begin position="193"/>
        <end position="321"/>
    </location>
</feature>
<feature type="domain" description="Alpha-macroglobulin receptor-binding" evidence="7">
    <location>
        <begin position="994"/>
        <end position="1081"/>
    </location>
</feature>
<dbReference type="Pfam" id="PF07677">
    <property type="entry name" value="A2M_recep"/>
    <property type="match status" value="1"/>
</dbReference>
<dbReference type="Gene3D" id="2.20.130.20">
    <property type="match status" value="1"/>
</dbReference>
<keyword evidence="9" id="KW-1185">Reference proteome</keyword>
<dbReference type="Pfam" id="PF07703">
    <property type="entry name" value="A2M_BRD"/>
    <property type="match status" value="1"/>
</dbReference>
<dbReference type="Gene3D" id="1.50.10.20">
    <property type="match status" value="1"/>
</dbReference>
<dbReference type="Pfam" id="PF07678">
    <property type="entry name" value="TED_complement"/>
    <property type="match status" value="1"/>
</dbReference>
<dbReference type="SMART" id="SM01360">
    <property type="entry name" value="A2M"/>
    <property type="match status" value="1"/>
</dbReference>
<evidence type="ECO:0000313" key="9">
    <source>
        <dbReference type="Proteomes" id="UP000069940"/>
    </source>
</evidence>
<name>A0ABM2A6U9_AEDAL</name>
<organism evidence="8 9">
    <name type="scientific">Aedes albopictus</name>
    <name type="common">Asian tiger mosquito</name>
    <name type="synonym">Stegomyia albopicta</name>
    <dbReference type="NCBI Taxonomy" id="7160"/>
    <lineage>
        <taxon>Eukaryota</taxon>
        <taxon>Metazoa</taxon>
        <taxon>Ecdysozoa</taxon>
        <taxon>Arthropoda</taxon>
        <taxon>Hexapoda</taxon>
        <taxon>Insecta</taxon>
        <taxon>Pterygota</taxon>
        <taxon>Neoptera</taxon>
        <taxon>Endopterygota</taxon>
        <taxon>Diptera</taxon>
        <taxon>Nematocera</taxon>
        <taxon>Culicoidea</taxon>
        <taxon>Culicidae</taxon>
        <taxon>Culicinae</taxon>
        <taxon>Aedini</taxon>
        <taxon>Aedes</taxon>
        <taxon>Stegomyia</taxon>
    </lineage>
</organism>
<reference evidence="8" key="2">
    <citation type="submission" date="2025-05" db="UniProtKB">
        <authorList>
            <consortium name="EnsemblMetazoa"/>
        </authorList>
    </citation>
    <scope>IDENTIFICATION</scope>
    <source>
        <strain evidence="8">Foshan</strain>
    </source>
</reference>
<dbReference type="Pfam" id="PF17789">
    <property type="entry name" value="MG4"/>
    <property type="match status" value="1"/>
</dbReference>
<evidence type="ECO:0000256" key="2">
    <source>
        <dbReference type="ARBA" id="ARBA00022525"/>
    </source>
</evidence>
<dbReference type="Proteomes" id="UP000069940">
    <property type="component" value="Unassembled WGS sequence"/>
</dbReference>
<dbReference type="InterPro" id="IPR001599">
    <property type="entry name" value="Macroglobln_a2"/>
</dbReference>
<proteinExistence type="predicted"/>
<dbReference type="InterPro" id="IPR040839">
    <property type="entry name" value="MG4"/>
</dbReference>
<dbReference type="SUPFAM" id="SSF49410">
    <property type="entry name" value="Alpha-macroglobulin receptor domain"/>
    <property type="match status" value="1"/>
</dbReference>
<dbReference type="Gene3D" id="2.60.40.690">
    <property type="entry name" value="Alpha-macroglobulin, receptor-binding domain"/>
    <property type="match status" value="1"/>
</dbReference>
<evidence type="ECO:0008006" key="10">
    <source>
        <dbReference type="Google" id="ProtNLM"/>
    </source>
</evidence>
<dbReference type="InterPro" id="IPR009048">
    <property type="entry name" value="A-macroglobulin_rcpt-bd"/>
</dbReference>
<dbReference type="PANTHER" id="PTHR11412:SF136">
    <property type="entry name" value="CD109 ANTIGEN"/>
    <property type="match status" value="1"/>
</dbReference>
<dbReference type="Pfam" id="PF00207">
    <property type="entry name" value="A2M"/>
    <property type="match status" value="1"/>
</dbReference>
<dbReference type="Pfam" id="PF21412">
    <property type="entry name" value="TEP1_CUB2"/>
    <property type="match status" value="1"/>
</dbReference>
<evidence type="ECO:0000259" key="7">
    <source>
        <dbReference type="SMART" id="SM01361"/>
    </source>
</evidence>
<protein>
    <recommendedName>
        <fullName evidence="10">Alpha-macroglobulin receptor-binding domain-containing protein</fullName>
    </recommendedName>
</protein>
<dbReference type="EnsemblMetazoa" id="AALFPA23_025027.R37302">
    <property type="protein sequence ID" value="AALFPA23_025027.P37302"/>
    <property type="gene ID" value="AALFPA23_025027"/>
</dbReference>
<dbReference type="RefSeq" id="XP_062715310.1">
    <property type="nucleotide sequence ID" value="XM_062859326.1"/>
</dbReference>
<sequence>MIEANYTFGRPVRGTIIVQLCTDDDSHVVTHSDRRRFDGKDVFLFKLKEELDADYDNGYAMVRANVSLTDEFFDSTSNVSKEIPVFINPYKITIIRGEKYYRPGVAYNCELSVEDHYGYSVRNKIITVRTDDSKYKIKEVAAKLNDQGIATLELPMPDEFDSVAISVVFENREYRDIRIIDGYAPASTQYLQISMHERNVKDSTVSFIVRSNEKFSHLYYFVTSRGNILLAKHERFPNTVNHTINFKLTVAMTMQSKLVVYTLNSGDWISEDFDLDYFTNEVSYALEEHTVQPNQYIEIAVTAAEDSYVAFQAIDQGVLLLGYEGFGLTKEHVLKDLDEYTTGGIYSDMSYFDSFGLFMRTDFKIHDQSSRTKRSTHQTRRQPRVKPTSFAIGYAESWLWKNYTMNNQKMLTISDVVPKTLTSWLVSGFALSPTRGLGLIKAPVKLTVSKPFYIISNLPYSIKRFEVVRIQTTLFNFLTDLLPTNVTLYNLCGEFEFVDRTSYDGILGKQAIVVPYGQPTSASFLIKAKKLGDITVKIKAESTLRTDKLKHKLRVTPESLLHLNSETVFIDLESHGTQNFNMRINIPKRADRGSVNIQAIIDPVSASFMTTIAQNLSHLFAIPTGTASSSLQAIIPNVVLLDCIKETNLKDPLVEQGAVNYLSTGYINLLKYRHSNGAFGQWDPPQKKSSIFLTALVANAFATAANHIEIDKTIVTKAFSWIKEKQKQNGCFEEVGEIIYEPMQDSSSSFALTAFVVAAIQENNVTAIQFGELMEKATNCLAENFHSLTNAYDIALATYALSLTGHAKRQDYLHKLIGKFHEARTGRSWAEDLKVEITGYVLLSLLAQNMHQKAIPIMEWLNAQRYATAAFSGIPSSFVTLKALGKIAVYLHKRETNYTVHIRSNVMHRVLTVDNSNSQSLIAIDFPNNTHTLEFEIEGIGFGFLQVDYTYKLGIQRKRASFHLDVIVMDTSTYKIQNLQVCLSYAPMYPNETSGVVLVEVYLADGFVVYENALKDHYRHIIKTERVFNNTALFVYYDEVSTEQECFEVTAHRKYQTALHRPSYVVVYDTNDLDKHAITSYEDVAREG</sequence>
<keyword evidence="3" id="KW-0732">Signal</keyword>
<evidence type="ECO:0000256" key="3">
    <source>
        <dbReference type="ARBA" id="ARBA00022729"/>
    </source>
</evidence>
<dbReference type="GeneID" id="109415204"/>
<evidence type="ECO:0000256" key="4">
    <source>
        <dbReference type="ARBA" id="ARBA00022966"/>
    </source>
</evidence>
<keyword evidence="4" id="KW-0882">Thioester bond</keyword>
<dbReference type="Gene3D" id="2.60.40.1930">
    <property type="match status" value="1"/>
</dbReference>
<comment type="subcellular location">
    <subcellularLocation>
        <location evidence="1">Secreted</location>
    </subcellularLocation>
</comment>
<dbReference type="InterPro" id="IPR013783">
    <property type="entry name" value="Ig-like_fold"/>
</dbReference>
<evidence type="ECO:0000259" key="5">
    <source>
        <dbReference type="SMART" id="SM01359"/>
    </source>
</evidence>
<dbReference type="Gene3D" id="2.60.120.1540">
    <property type="match status" value="1"/>
</dbReference>
<evidence type="ECO:0000256" key="1">
    <source>
        <dbReference type="ARBA" id="ARBA00004613"/>
    </source>
</evidence>
<accession>A0ABM2A6U9</accession>
<feature type="domain" description="Alpha-2-macroglobulin" evidence="6">
    <location>
        <begin position="397"/>
        <end position="488"/>
    </location>
</feature>
<dbReference type="InterPro" id="IPR011625">
    <property type="entry name" value="A2M_N_BRD"/>
</dbReference>
<dbReference type="InterPro" id="IPR011626">
    <property type="entry name" value="Alpha-macroglobulin_TED"/>
</dbReference>
<evidence type="ECO:0000313" key="8">
    <source>
        <dbReference type="EnsemblMetazoa" id="AALFPA23_025027.P37302"/>
    </source>
</evidence>
<keyword evidence="2" id="KW-0964">Secreted</keyword>
<dbReference type="Gene3D" id="2.60.40.10">
    <property type="entry name" value="Immunoglobulins"/>
    <property type="match status" value="2"/>
</dbReference>
<dbReference type="SMART" id="SM01359">
    <property type="entry name" value="A2M_N_2"/>
    <property type="match status" value="1"/>
</dbReference>
<dbReference type="InterPro" id="IPR008930">
    <property type="entry name" value="Terpenoid_cyclase/PrenylTrfase"/>
</dbReference>
<dbReference type="PANTHER" id="PTHR11412">
    <property type="entry name" value="MACROGLOBULIN / COMPLEMENT"/>
    <property type="match status" value="1"/>
</dbReference>
<dbReference type="InterPro" id="IPR050473">
    <property type="entry name" value="A2M/Complement_sys"/>
</dbReference>
<dbReference type="InterPro" id="IPR049135">
    <property type="entry name" value="TEP1_CUB2"/>
</dbReference>
<dbReference type="InterPro" id="IPR036595">
    <property type="entry name" value="A-macroglobulin_rcpt-bd_sf"/>
</dbReference>
<evidence type="ECO:0000259" key="6">
    <source>
        <dbReference type="SMART" id="SM01360"/>
    </source>
</evidence>